<dbReference type="Proteomes" id="UP000217199">
    <property type="component" value="Unassembled WGS sequence"/>
</dbReference>
<dbReference type="InterPro" id="IPR004136">
    <property type="entry name" value="NMO"/>
</dbReference>
<evidence type="ECO:0000256" key="3">
    <source>
        <dbReference type="ARBA" id="ARBA00023002"/>
    </source>
</evidence>
<accession>A0A286UUE2</accession>
<dbReference type="CDD" id="cd04730">
    <property type="entry name" value="NPD_like"/>
    <property type="match status" value="1"/>
</dbReference>
<dbReference type="GO" id="GO:0018580">
    <property type="term" value="F:nitronate monooxygenase activity"/>
    <property type="evidence" value="ECO:0007669"/>
    <property type="project" value="InterPro"/>
</dbReference>
<dbReference type="OrthoDB" id="412383at2759"/>
<name>A0A286UUE2_9AGAM</name>
<reference evidence="4 5" key="1">
    <citation type="journal article" date="2017" name="Mol. Ecol.">
        <title>Comparative and population genomic landscape of Phellinus noxius: A hypervariable fungus causing root rot in trees.</title>
        <authorList>
            <person name="Chung C.L."/>
            <person name="Lee T.J."/>
            <person name="Akiba M."/>
            <person name="Lee H.H."/>
            <person name="Kuo T.H."/>
            <person name="Liu D."/>
            <person name="Ke H.M."/>
            <person name="Yokoi T."/>
            <person name="Roa M.B."/>
            <person name="Lu M.J."/>
            <person name="Chang Y.Y."/>
            <person name="Ann P.J."/>
            <person name="Tsai J.N."/>
            <person name="Chen C.Y."/>
            <person name="Tzean S.S."/>
            <person name="Ota Y."/>
            <person name="Hattori T."/>
            <person name="Sahashi N."/>
            <person name="Liou R.F."/>
            <person name="Kikuchi T."/>
            <person name="Tsai I.J."/>
        </authorList>
    </citation>
    <scope>NUCLEOTIDE SEQUENCE [LARGE SCALE GENOMIC DNA]</scope>
    <source>
        <strain evidence="4 5">FFPRI411160</strain>
    </source>
</reference>
<proteinExistence type="predicted"/>
<protein>
    <submittedName>
        <fullName evidence="4">Inosine monophosphate dehydrogenase</fullName>
    </submittedName>
</protein>
<comment type="caution">
    <text evidence="4">The sequence shown here is derived from an EMBL/GenBank/DDBJ whole genome shotgun (WGS) entry which is preliminary data.</text>
</comment>
<evidence type="ECO:0000313" key="5">
    <source>
        <dbReference type="Proteomes" id="UP000217199"/>
    </source>
</evidence>
<dbReference type="AlphaFoldDB" id="A0A286UUE2"/>
<dbReference type="EMBL" id="NBII01000001">
    <property type="protein sequence ID" value="PAV23198.1"/>
    <property type="molecule type" value="Genomic_DNA"/>
</dbReference>
<keyword evidence="2" id="KW-0288">FMN</keyword>
<dbReference type="STRING" id="2282107.A0A286UUE2"/>
<evidence type="ECO:0000256" key="2">
    <source>
        <dbReference type="ARBA" id="ARBA00022643"/>
    </source>
</evidence>
<evidence type="ECO:0000313" key="4">
    <source>
        <dbReference type="EMBL" id="PAV23198.1"/>
    </source>
</evidence>
<evidence type="ECO:0000256" key="1">
    <source>
        <dbReference type="ARBA" id="ARBA00022630"/>
    </source>
</evidence>
<keyword evidence="3" id="KW-0560">Oxidoreductase</keyword>
<dbReference type="Pfam" id="PF03060">
    <property type="entry name" value="NMO"/>
    <property type="match status" value="1"/>
</dbReference>
<dbReference type="PANTHER" id="PTHR32332">
    <property type="entry name" value="2-NITROPROPANE DIOXYGENASE"/>
    <property type="match status" value="1"/>
</dbReference>
<dbReference type="InterPro" id="IPR013785">
    <property type="entry name" value="Aldolase_TIM"/>
</dbReference>
<dbReference type="PANTHER" id="PTHR32332:SF20">
    <property type="entry name" value="2-NITROPROPANE DIOXYGENASE-LIKE PROTEIN"/>
    <property type="match status" value="1"/>
</dbReference>
<organism evidence="4 5">
    <name type="scientific">Pyrrhoderma noxium</name>
    <dbReference type="NCBI Taxonomy" id="2282107"/>
    <lineage>
        <taxon>Eukaryota</taxon>
        <taxon>Fungi</taxon>
        <taxon>Dikarya</taxon>
        <taxon>Basidiomycota</taxon>
        <taxon>Agaricomycotina</taxon>
        <taxon>Agaricomycetes</taxon>
        <taxon>Hymenochaetales</taxon>
        <taxon>Hymenochaetaceae</taxon>
        <taxon>Pyrrhoderma</taxon>
    </lineage>
</organism>
<gene>
    <name evidence="4" type="ORF">PNOK_0026600</name>
</gene>
<keyword evidence="5" id="KW-1185">Reference proteome</keyword>
<dbReference type="Gene3D" id="3.20.20.70">
    <property type="entry name" value="Aldolase class I"/>
    <property type="match status" value="1"/>
</dbReference>
<keyword evidence="1" id="KW-0285">Flavoprotein</keyword>
<sequence>MLNTALTRALGIRVPIVQGGMQWVGLPPLVAAVSNAGALGILTALTQPNPEALREAIRETRRLTSKPFGVNITLLPAINPPDYAGYARAAVEEGVRIFETAGNAPGPLVKYFKDNGCYVIHKCTTIRHAKSAERMGVDMLSIDGFECAGHPGEEDIGGLVLLARAAQDLKIPYIASGGIADGRGLAAVLALGAAGCNMGTRFMCTVESPIHQNIKDAIVHAKETDTVHILRTLHNSARVYANKPAKEVVRIEKQPGGAKFEDVRPLVAGARGRVVYETGDVDYGTWTAGISMGLIKDVPTCEELVRRMEGEAEGVINGLAGLVVGGDDDGVKVKAKAKL</sequence>
<dbReference type="SUPFAM" id="SSF51412">
    <property type="entry name" value="Inosine monophosphate dehydrogenase (IMPDH)"/>
    <property type="match status" value="1"/>
</dbReference>
<dbReference type="InParanoid" id="A0A286UUE2"/>